<comment type="caution">
    <text evidence="5">The sequence shown here is derived from an EMBL/GenBank/DDBJ whole genome shotgun (WGS) entry which is preliminary data.</text>
</comment>
<sequence>MPANNLQQDKVVKIFGEAKCRWANQTSAQAAIPRATSPRRPRTNSRASSLFDSSVLAPGKPLAGLVLEKPQKPMPKMSPLRSVAICDIPGMDLLACGCLQGSVHVWNYLREERILELEGHAKAVNSVAFHPSQRLLCSGSDDRTARIWDMANLDGTPLRLLQGHGKEVQCVSFLGISMEYCVATGSIDTFARIHDMRDQSLVRKLPFHSKHITGLAFSESKWLLATGGGDGMIALYDVRTWQRLHAIDADSDGSSGEVRQVAIDGTGTRLAAACGTGNVLVYDVGQRAHAARVAKLEGHEEGAVDVAWGVEHTNTGRRRVLVSASHDATSRVWAER</sequence>
<gene>
    <name evidence="5" type="ORF">PCOR1329_LOCUS79630</name>
</gene>
<keyword evidence="6" id="KW-1185">Reference proteome</keyword>
<dbReference type="PANTHER" id="PTHR19846:SF0">
    <property type="entry name" value="PRE-MRNA PROCESSING FACTOR 4"/>
    <property type="match status" value="1"/>
</dbReference>
<evidence type="ECO:0000256" key="4">
    <source>
        <dbReference type="SAM" id="MobiDB-lite"/>
    </source>
</evidence>
<keyword evidence="1 3" id="KW-0853">WD repeat</keyword>
<dbReference type="SMART" id="SM00320">
    <property type="entry name" value="WD40"/>
    <property type="match status" value="6"/>
</dbReference>
<evidence type="ECO:0000256" key="1">
    <source>
        <dbReference type="ARBA" id="ARBA00022574"/>
    </source>
</evidence>
<organism evidence="5 6">
    <name type="scientific">Prorocentrum cordatum</name>
    <dbReference type="NCBI Taxonomy" id="2364126"/>
    <lineage>
        <taxon>Eukaryota</taxon>
        <taxon>Sar</taxon>
        <taxon>Alveolata</taxon>
        <taxon>Dinophyceae</taxon>
        <taxon>Prorocentrales</taxon>
        <taxon>Prorocentraceae</taxon>
        <taxon>Prorocentrum</taxon>
    </lineage>
</organism>
<dbReference type="PROSITE" id="PS00678">
    <property type="entry name" value="WD_REPEATS_1"/>
    <property type="match status" value="1"/>
</dbReference>
<dbReference type="InterPro" id="IPR015943">
    <property type="entry name" value="WD40/YVTN_repeat-like_dom_sf"/>
</dbReference>
<dbReference type="InterPro" id="IPR001680">
    <property type="entry name" value="WD40_rpt"/>
</dbReference>
<evidence type="ECO:0000313" key="5">
    <source>
        <dbReference type="EMBL" id="CAK0903275.1"/>
    </source>
</evidence>
<evidence type="ECO:0000313" key="6">
    <source>
        <dbReference type="Proteomes" id="UP001189429"/>
    </source>
</evidence>
<proteinExistence type="predicted"/>
<dbReference type="InterPro" id="IPR036322">
    <property type="entry name" value="WD40_repeat_dom_sf"/>
</dbReference>
<dbReference type="PROSITE" id="PS50294">
    <property type="entry name" value="WD_REPEATS_REGION"/>
    <property type="match status" value="3"/>
</dbReference>
<dbReference type="SUPFAM" id="SSF50978">
    <property type="entry name" value="WD40 repeat-like"/>
    <property type="match status" value="1"/>
</dbReference>
<accession>A0ABN9XX60</accession>
<dbReference type="Proteomes" id="UP001189429">
    <property type="component" value="Unassembled WGS sequence"/>
</dbReference>
<keyword evidence="2" id="KW-0677">Repeat</keyword>
<dbReference type="EMBL" id="CAUYUJ010021194">
    <property type="protein sequence ID" value="CAK0903275.1"/>
    <property type="molecule type" value="Genomic_DNA"/>
</dbReference>
<dbReference type="InterPro" id="IPR019775">
    <property type="entry name" value="WD40_repeat_CS"/>
</dbReference>
<dbReference type="PRINTS" id="PR00320">
    <property type="entry name" value="GPROTEINBRPT"/>
</dbReference>
<feature type="repeat" description="WD" evidence="3">
    <location>
        <begin position="117"/>
        <end position="150"/>
    </location>
</feature>
<dbReference type="CDD" id="cd00200">
    <property type="entry name" value="WD40"/>
    <property type="match status" value="1"/>
</dbReference>
<evidence type="ECO:0000256" key="2">
    <source>
        <dbReference type="ARBA" id="ARBA00022737"/>
    </source>
</evidence>
<evidence type="ECO:0000256" key="3">
    <source>
        <dbReference type="PROSITE-ProRule" id="PRU00221"/>
    </source>
</evidence>
<feature type="region of interest" description="Disordered" evidence="4">
    <location>
        <begin position="29"/>
        <end position="50"/>
    </location>
</feature>
<protein>
    <submittedName>
        <fullName evidence="5">Uncharacterized protein</fullName>
    </submittedName>
</protein>
<dbReference type="InterPro" id="IPR020472">
    <property type="entry name" value="WD40_PAC1"/>
</dbReference>
<dbReference type="Pfam" id="PF00400">
    <property type="entry name" value="WD40"/>
    <property type="match status" value="3"/>
</dbReference>
<name>A0ABN9XX60_9DINO</name>
<reference evidence="5" key="1">
    <citation type="submission" date="2023-10" db="EMBL/GenBank/DDBJ databases">
        <authorList>
            <person name="Chen Y."/>
            <person name="Shah S."/>
            <person name="Dougan E. K."/>
            <person name="Thang M."/>
            <person name="Chan C."/>
        </authorList>
    </citation>
    <scope>NUCLEOTIDE SEQUENCE [LARGE SCALE GENOMIC DNA]</scope>
</reference>
<dbReference type="Gene3D" id="2.130.10.10">
    <property type="entry name" value="YVTN repeat-like/Quinoprotein amine dehydrogenase"/>
    <property type="match status" value="2"/>
</dbReference>
<dbReference type="PANTHER" id="PTHR19846">
    <property type="entry name" value="WD40 REPEAT PROTEIN"/>
    <property type="match status" value="1"/>
</dbReference>
<feature type="repeat" description="WD" evidence="3">
    <location>
        <begin position="205"/>
        <end position="246"/>
    </location>
</feature>
<dbReference type="PROSITE" id="PS50082">
    <property type="entry name" value="WD_REPEATS_2"/>
    <property type="match status" value="2"/>
</dbReference>